<organism evidence="1 2">
    <name type="scientific">Sorangium cellulosum</name>
    <name type="common">Polyangium cellulosum</name>
    <dbReference type="NCBI Taxonomy" id="56"/>
    <lineage>
        <taxon>Bacteria</taxon>
        <taxon>Pseudomonadati</taxon>
        <taxon>Myxococcota</taxon>
        <taxon>Polyangia</taxon>
        <taxon>Polyangiales</taxon>
        <taxon>Polyangiaceae</taxon>
        <taxon>Sorangium</taxon>
    </lineage>
</organism>
<gene>
    <name evidence="1" type="ORF">BE17_16435</name>
</gene>
<reference evidence="1 2" key="1">
    <citation type="submission" date="2014-02" db="EMBL/GenBank/DDBJ databases">
        <title>The small core and large imbalanced accessory genome model reveals a collaborative survival strategy of Sorangium cellulosum strains in nature.</title>
        <authorList>
            <person name="Han K."/>
            <person name="Peng R."/>
            <person name="Blom J."/>
            <person name="Li Y.-Z."/>
        </authorList>
    </citation>
    <scope>NUCLEOTIDE SEQUENCE [LARGE SCALE GENOMIC DNA]</scope>
    <source>
        <strain evidence="1 2">So0011-07</strain>
    </source>
</reference>
<comment type="caution">
    <text evidence="1">The sequence shown here is derived from an EMBL/GenBank/DDBJ whole genome shotgun (WGS) entry which is preliminary data.</text>
</comment>
<proteinExistence type="predicted"/>
<sequence length="80" mass="9203">MHWNFSSLARQIPAAAPNHRAWASRQKHRHRGKGYRYERLPPTIVSGLVEKMHGTALAVFEWVSYIHPVLGETTVELAER</sequence>
<evidence type="ECO:0000313" key="1">
    <source>
        <dbReference type="EMBL" id="KYF73683.1"/>
    </source>
</evidence>
<name>A0A150R0D5_SORCE</name>
<evidence type="ECO:0000313" key="2">
    <source>
        <dbReference type="Proteomes" id="UP000075635"/>
    </source>
</evidence>
<dbReference type="AlphaFoldDB" id="A0A150R0D5"/>
<accession>A0A150R0D5</accession>
<protein>
    <submittedName>
        <fullName evidence="1">Uncharacterized protein</fullName>
    </submittedName>
</protein>
<dbReference type="Proteomes" id="UP000075635">
    <property type="component" value="Unassembled WGS sequence"/>
</dbReference>
<dbReference type="EMBL" id="JEMB01003355">
    <property type="protein sequence ID" value="KYF73683.1"/>
    <property type="molecule type" value="Genomic_DNA"/>
</dbReference>